<accession>A0A0C9VWU5</accession>
<sequence>MLSGPRIDGDGSAWSVSEDWEAAKGIVNDLFTVSVDSSITNLCARFVDEPLFSEVLEAIFNLDRAKSDRERRRAKHRALGYQVEGGRLWRIADGRSLRARARVECISQKEAIEMAKHEHNTNGHWGRDLVKLKMMDKIWSPKLDQSIVNALL</sequence>
<organism evidence="1 2">
    <name type="scientific">Hydnomerulius pinastri MD-312</name>
    <dbReference type="NCBI Taxonomy" id="994086"/>
    <lineage>
        <taxon>Eukaryota</taxon>
        <taxon>Fungi</taxon>
        <taxon>Dikarya</taxon>
        <taxon>Basidiomycota</taxon>
        <taxon>Agaricomycotina</taxon>
        <taxon>Agaricomycetes</taxon>
        <taxon>Agaricomycetidae</taxon>
        <taxon>Boletales</taxon>
        <taxon>Boletales incertae sedis</taxon>
        <taxon>Leucogyrophana</taxon>
    </lineage>
</organism>
<protein>
    <recommendedName>
        <fullName evidence="3">Integrase zinc-binding domain-containing protein</fullName>
    </recommendedName>
</protein>
<feature type="non-terminal residue" evidence="1">
    <location>
        <position position="152"/>
    </location>
</feature>
<evidence type="ECO:0000313" key="1">
    <source>
        <dbReference type="EMBL" id="KIJ57708.1"/>
    </source>
</evidence>
<evidence type="ECO:0008006" key="3">
    <source>
        <dbReference type="Google" id="ProtNLM"/>
    </source>
</evidence>
<evidence type="ECO:0000313" key="2">
    <source>
        <dbReference type="Proteomes" id="UP000053820"/>
    </source>
</evidence>
<name>A0A0C9VWU5_9AGAM</name>
<gene>
    <name evidence="1" type="ORF">HYDPIDRAFT_103956</name>
</gene>
<dbReference type="Proteomes" id="UP000053820">
    <property type="component" value="Unassembled WGS sequence"/>
</dbReference>
<dbReference type="OrthoDB" id="3234307at2759"/>
<keyword evidence="2" id="KW-1185">Reference proteome</keyword>
<reference evidence="1 2" key="1">
    <citation type="submission" date="2014-04" db="EMBL/GenBank/DDBJ databases">
        <title>Evolutionary Origins and Diversification of the Mycorrhizal Mutualists.</title>
        <authorList>
            <consortium name="DOE Joint Genome Institute"/>
            <consortium name="Mycorrhizal Genomics Consortium"/>
            <person name="Kohler A."/>
            <person name="Kuo A."/>
            <person name="Nagy L.G."/>
            <person name="Floudas D."/>
            <person name="Copeland A."/>
            <person name="Barry K.W."/>
            <person name="Cichocki N."/>
            <person name="Veneault-Fourrey C."/>
            <person name="LaButti K."/>
            <person name="Lindquist E.A."/>
            <person name="Lipzen A."/>
            <person name="Lundell T."/>
            <person name="Morin E."/>
            <person name="Murat C."/>
            <person name="Riley R."/>
            <person name="Ohm R."/>
            <person name="Sun H."/>
            <person name="Tunlid A."/>
            <person name="Henrissat B."/>
            <person name="Grigoriev I.V."/>
            <person name="Hibbett D.S."/>
            <person name="Martin F."/>
        </authorList>
    </citation>
    <scope>NUCLEOTIDE SEQUENCE [LARGE SCALE GENOMIC DNA]</scope>
    <source>
        <strain evidence="1 2">MD-312</strain>
    </source>
</reference>
<dbReference type="AlphaFoldDB" id="A0A0C9VWU5"/>
<dbReference type="HOGENOM" id="CLU_132418_0_0_1"/>
<proteinExistence type="predicted"/>
<dbReference type="EMBL" id="KN840162">
    <property type="protein sequence ID" value="KIJ57708.1"/>
    <property type="molecule type" value="Genomic_DNA"/>
</dbReference>